<keyword evidence="4 7" id="KW-1133">Transmembrane helix</keyword>
<dbReference type="Pfam" id="PF07690">
    <property type="entry name" value="MFS_1"/>
    <property type="match status" value="1"/>
</dbReference>
<feature type="transmembrane region" description="Helical" evidence="7">
    <location>
        <begin position="47"/>
        <end position="70"/>
    </location>
</feature>
<evidence type="ECO:0000256" key="5">
    <source>
        <dbReference type="ARBA" id="ARBA00023136"/>
    </source>
</evidence>
<dbReference type="GO" id="GO:0008506">
    <property type="term" value="F:sucrose:proton symporter activity"/>
    <property type="evidence" value="ECO:0007669"/>
    <property type="project" value="TreeGrafter"/>
</dbReference>
<evidence type="ECO:0000313" key="8">
    <source>
        <dbReference type="Proteomes" id="UP000515152"/>
    </source>
</evidence>
<evidence type="ECO:0000256" key="4">
    <source>
        <dbReference type="ARBA" id="ARBA00022989"/>
    </source>
</evidence>
<dbReference type="KEGG" id="char:105895869"/>
<protein>
    <submittedName>
        <fullName evidence="9 10">Solute carrier family 45 member 3</fullName>
    </submittedName>
</protein>
<evidence type="ECO:0000256" key="3">
    <source>
        <dbReference type="ARBA" id="ARBA00022692"/>
    </source>
</evidence>
<sequence length="543" mass="58929">MRAVAMRSHFSLLLLVNVMTCGLEVCLAVGTIYIPPLLLEAGLEERYMTMVLGVGPVLGLIFVPLIGSASDSWRGRFGRRRPFIWALSVGVLLALVLIPHATSLAALLAFQRPRWLEVSLLVLGIILLQFCGQACFTPVEALVSDLFPGEHESRWAFTVFSLLLSLGGCLGYLLPAVNWNSGAAANYIGSQETFIYALLTLIFLGCVLSTVMITEDLAVSVDASGKGNGGKKSRKACHRCAPMMPLLAPHRLCSTVGSLLSVLPHLCKMYRDMPKVLRRLFLADFCSWMGLECFMLFYTDFVGERLYNGQPSAKPGSKGRLLYEEGVRMASFGLFLQCLMAVCCSLLMERLLARVGPKALLLSSVAVLALSTAVMTLSHNTVLVTLMAAATGVTFCTLQVLPYTLTCLYHSNKEVFFPSTVRKPAKTCKDTSSNSEGHPAGMPGLVPTDLMEPPSPSACILHLPHPEMDLPPPSTSRGICLDLALLDSSYLLSQVVPSLLMGTLVQLTHNVSAYMASSCVLSLLAVVLSSRIIFDRKDMELLQ</sequence>
<dbReference type="AlphaFoldDB" id="A0A6P3VQ72"/>
<feature type="transmembrane region" description="Helical" evidence="7">
    <location>
        <begin position="329"/>
        <end position="347"/>
    </location>
</feature>
<dbReference type="FunFam" id="1.20.1250.20:FF:000193">
    <property type="entry name" value="Solute carrier family 45 member 3"/>
    <property type="match status" value="1"/>
</dbReference>
<gene>
    <name evidence="9 10 11 12" type="primary">slc45a3</name>
</gene>
<dbReference type="GeneTree" id="ENSGT00950000182914"/>
<feature type="transmembrane region" description="Helical" evidence="7">
    <location>
        <begin position="194"/>
        <end position="214"/>
    </location>
</feature>
<dbReference type="Gene3D" id="1.20.1250.20">
    <property type="entry name" value="MFS general substrate transporter like domains"/>
    <property type="match status" value="2"/>
</dbReference>
<dbReference type="PANTHER" id="PTHR19432:SF37">
    <property type="entry name" value="SOLUTE CARRIER FAMILY 45 MEMBER 3"/>
    <property type="match status" value="1"/>
</dbReference>
<feature type="transmembrane region" description="Helical" evidence="7">
    <location>
        <begin position="120"/>
        <end position="143"/>
    </location>
</feature>
<evidence type="ECO:0000256" key="2">
    <source>
        <dbReference type="ARBA" id="ARBA00022448"/>
    </source>
</evidence>
<evidence type="ECO:0000256" key="7">
    <source>
        <dbReference type="SAM" id="Phobius"/>
    </source>
</evidence>
<keyword evidence="2" id="KW-0813">Transport</keyword>
<accession>A0A6P3VQ72</accession>
<proteinExistence type="inferred from homology"/>
<feature type="transmembrane region" description="Helical" evidence="7">
    <location>
        <begin position="511"/>
        <end position="534"/>
    </location>
</feature>
<name>A0A6P3VQ72_CLUHA</name>
<organism evidence="8 9">
    <name type="scientific">Clupea harengus</name>
    <name type="common">Atlantic herring</name>
    <dbReference type="NCBI Taxonomy" id="7950"/>
    <lineage>
        <taxon>Eukaryota</taxon>
        <taxon>Metazoa</taxon>
        <taxon>Chordata</taxon>
        <taxon>Craniata</taxon>
        <taxon>Vertebrata</taxon>
        <taxon>Euteleostomi</taxon>
        <taxon>Actinopterygii</taxon>
        <taxon>Neopterygii</taxon>
        <taxon>Teleostei</taxon>
        <taxon>Clupei</taxon>
        <taxon>Clupeiformes</taxon>
        <taxon>Clupeoidei</taxon>
        <taxon>Clupeidae</taxon>
        <taxon>Clupea</taxon>
    </lineage>
</organism>
<dbReference type="GO" id="GO:0016020">
    <property type="term" value="C:membrane"/>
    <property type="evidence" value="ECO:0007669"/>
    <property type="project" value="UniProtKB-SubCell"/>
</dbReference>
<feature type="transmembrane region" description="Helical" evidence="7">
    <location>
        <begin position="359"/>
        <end position="377"/>
    </location>
</feature>
<keyword evidence="8" id="KW-1185">Reference proteome</keyword>
<dbReference type="RefSeq" id="XP_042563812.1">
    <property type="nucleotide sequence ID" value="XM_042707878.1"/>
</dbReference>
<comment type="subcellular location">
    <subcellularLocation>
        <location evidence="1">Membrane</location>
        <topology evidence="1">Multi-pass membrane protein</topology>
    </subcellularLocation>
</comment>
<feature type="transmembrane region" description="Helical" evidence="7">
    <location>
        <begin position="280"/>
        <end position="298"/>
    </location>
</feature>
<dbReference type="PANTHER" id="PTHR19432">
    <property type="entry name" value="SUGAR TRANSPORTER"/>
    <property type="match status" value="1"/>
</dbReference>
<comment type="similarity">
    <text evidence="6">Belongs to the glycoside-pentoside-hexuronide (GPH) cation symporter transporter (TC 2.A.2) family.</text>
</comment>
<evidence type="ECO:0000313" key="12">
    <source>
        <dbReference type="RefSeq" id="XP_042563813.1"/>
    </source>
</evidence>
<dbReference type="RefSeq" id="XP_042563813.1">
    <property type="nucleotide sequence ID" value="XM_042707879.1"/>
</dbReference>
<keyword evidence="5 7" id="KW-0472">Membrane</keyword>
<feature type="transmembrane region" description="Helical" evidence="7">
    <location>
        <begin position="82"/>
        <end position="108"/>
    </location>
</feature>
<reference evidence="9 10" key="1">
    <citation type="submission" date="2025-04" db="UniProtKB">
        <authorList>
            <consortium name="RefSeq"/>
        </authorList>
    </citation>
    <scope>IDENTIFICATION</scope>
</reference>
<evidence type="ECO:0000313" key="9">
    <source>
        <dbReference type="RefSeq" id="XP_012678012.2"/>
    </source>
</evidence>
<dbReference type="InterPro" id="IPR036259">
    <property type="entry name" value="MFS_trans_sf"/>
</dbReference>
<dbReference type="RefSeq" id="XP_012678012.2">
    <property type="nucleotide sequence ID" value="XM_012822558.3"/>
</dbReference>
<dbReference type="InterPro" id="IPR011701">
    <property type="entry name" value="MFS"/>
</dbReference>
<dbReference type="SUPFAM" id="SSF103473">
    <property type="entry name" value="MFS general substrate transporter"/>
    <property type="match status" value="1"/>
</dbReference>
<dbReference type="RefSeq" id="XP_042563811.1">
    <property type="nucleotide sequence ID" value="XM_042707877.1"/>
</dbReference>
<keyword evidence="3 7" id="KW-0812">Transmembrane</keyword>
<dbReference type="CTD" id="85414"/>
<feature type="transmembrane region" description="Helical" evidence="7">
    <location>
        <begin position="383"/>
        <end position="405"/>
    </location>
</feature>
<evidence type="ECO:0000256" key="1">
    <source>
        <dbReference type="ARBA" id="ARBA00004141"/>
    </source>
</evidence>
<evidence type="ECO:0000256" key="6">
    <source>
        <dbReference type="ARBA" id="ARBA00038193"/>
    </source>
</evidence>
<dbReference type="OrthoDB" id="28755at2759"/>
<evidence type="ECO:0000313" key="11">
    <source>
        <dbReference type="RefSeq" id="XP_042563812.1"/>
    </source>
</evidence>
<evidence type="ECO:0000313" key="10">
    <source>
        <dbReference type="RefSeq" id="XP_042563811.1"/>
    </source>
</evidence>
<dbReference type="GeneID" id="105895869"/>
<dbReference type="Proteomes" id="UP000515152">
    <property type="component" value="Chromosome 5"/>
</dbReference>
<feature type="transmembrane region" description="Helical" evidence="7">
    <location>
        <begin position="155"/>
        <end position="174"/>
    </location>
</feature>
<feature type="transmembrane region" description="Helical" evidence="7">
    <location>
        <begin position="12"/>
        <end position="35"/>
    </location>
</feature>